<comment type="caution">
    <text evidence="1">The sequence shown here is derived from an EMBL/GenBank/DDBJ whole genome shotgun (WGS) entry which is preliminary data.</text>
</comment>
<dbReference type="AlphaFoldDB" id="A0A158ACV0"/>
<keyword evidence="2" id="KW-1185">Reference proteome</keyword>
<protein>
    <recommendedName>
        <fullName evidence="3">Phosphonate metabolism protein</fullName>
    </recommendedName>
</protein>
<dbReference type="STRING" id="1777143.AWB82_02036"/>
<dbReference type="Pfam" id="PF06299">
    <property type="entry name" value="DUF1045"/>
    <property type="match status" value="1"/>
</dbReference>
<dbReference type="InterPro" id="IPR009389">
    <property type="entry name" value="DUF1045"/>
</dbReference>
<dbReference type="OrthoDB" id="5801437at2"/>
<name>A0A158ACV0_9BURK</name>
<evidence type="ECO:0000313" key="1">
    <source>
        <dbReference type="EMBL" id="SAK54907.1"/>
    </source>
</evidence>
<sequence length="230" mass="25336">MSAAVHPRVALYYAPPASSAWWREGCEWLGRDPESGLEIATPAHAVTHAPRRYGWHATLVAPFHMTPGVELADVFACARAWASSVSRFETTVCPAQMGRFVALRPATQTGDANLRALAASALTALSALRRMPSRESIERRVVDGMSARQIELLREWGYPYVLDEYRFHMTLSDSLDDANARAAIVSDWKARIDTLGPLPVHGAALFIEPLPGAPFTLWRRLPFNNAQDGA</sequence>
<reference evidence="1" key="1">
    <citation type="submission" date="2016-01" db="EMBL/GenBank/DDBJ databases">
        <authorList>
            <person name="Peeters C."/>
        </authorList>
    </citation>
    <scope>NUCLEOTIDE SEQUENCE [LARGE SCALE GENOMIC DNA]</scope>
    <source>
        <strain evidence="1">LMG 29325</strain>
    </source>
</reference>
<proteinExistence type="predicted"/>
<dbReference type="RefSeq" id="WP_086966985.1">
    <property type="nucleotide sequence ID" value="NZ_FCOJ02000011.1"/>
</dbReference>
<gene>
    <name evidence="1" type="ORF">AWB82_02036</name>
</gene>
<dbReference type="Proteomes" id="UP000054596">
    <property type="component" value="Unassembled WGS sequence"/>
</dbReference>
<dbReference type="EMBL" id="FCOJ02000011">
    <property type="protein sequence ID" value="SAK54907.1"/>
    <property type="molecule type" value="Genomic_DNA"/>
</dbReference>
<accession>A0A158ACV0</accession>
<evidence type="ECO:0000313" key="2">
    <source>
        <dbReference type="Proteomes" id="UP000054596"/>
    </source>
</evidence>
<organism evidence="1 2">
    <name type="scientific">Caballeronia glebae</name>
    <dbReference type="NCBI Taxonomy" id="1777143"/>
    <lineage>
        <taxon>Bacteria</taxon>
        <taxon>Pseudomonadati</taxon>
        <taxon>Pseudomonadota</taxon>
        <taxon>Betaproteobacteria</taxon>
        <taxon>Burkholderiales</taxon>
        <taxon>Burkholderiaceae</taxon>
        <taxon>Caballeronia</taxon>
    </lineage>
</organism>
<evidence type="ECO:0008006" key="3">
    <source>
        <dbReference type="Google" id="ProtNLM"/>
    </source>
</evidence>